<dbReference type="EMBL" id="JASNFN010000016">
    <property type="protein sequence ID" value="MDP5183769.1"/>
    <property type="molecule type" value="Genomic_DNA"/>
</dbReference>
<evidence type="ECO:0000256" key="2">
    <source>
        <dbReference type="SAM" id="SignalP"/>
    </source>
</evidence>
<name>A0ABT9IDW0_9ACTN</name>
<feature type="region of interest" description="Disordered" evidence="1">
    <location>
        <begin position="117"/>
        <end position="193"/>
    </location>
</feature>
<dbReference type="Pfam" id="PF14099">
    <property type="entry name" value="Polysacc_lyase"/>
    <property type="match status" value="1"/>
</dbReference>
<dbReference type="Gene3D" id="2.60.120.200">
    <property type="match status" value="1"/>
</dbReference>
<keyword evidence="4" id="KW-1185">Reference proteome</keyword>
<dbReference type="InterPro" id="IPR025975">
    <property type="entry name" value="Polysacc_lyase"/>
</dbReference>
<evidence type="ECO:0000256" key="1">
    <source>
        <dbReference type="SAM" id="MobiDB-lite"/>
    </source>
</evidence>
<sequence length="439" mass="47007">MNKRNLAVLAAMTVIGGSGLTGAALAAPRPLASQTQAAAALPAPAELTGEAVDQRALLDWSHVAGARDYLVIDVTRSDAGRVVGSTSGTSWTSPRLPLSTPAYSFVVVARDSAKKQGARSQAVQVFPGGQPSTPATMPTEPTTTPTEPTTTPTEPTTTPTEPTTTPTEPTTTPTEPTTTPATEPEPEPERSVTHPTRVWGYENATSLLPDPWDEVHSLRPDAQGVTTENPYPGSPRTAFFTVHPGDTGWNGTTGTLRSEVRDSIADSGDVEPGDEQYWAWSTFFPADFDWDERGQFLIFTQWHQTANSGNPNVHFWSDVDENLMLDVRGGTGGRVAGDAQYAETFDLGLIDKGAWNDLTVRFVWSPDPATGLIEVWHQGEKVLSENVANLYADQSVYIKQGIYSAAGTSRSHHLQHAPIGFGPTLESVASLNVLHRPAG</sequence>
<organism evidence="3 4">
    <name type="scientific">Blastococcus carthaginiensis</name>
    <dbReference type="NCBI Taxonomy" id="3050034"/>
    <lineage>
        <taxon>Bacteria</taxon>
        <taxon>Bacillati</taxon>
        <taxon>Actinomycetota</taxon>
        <taxon>Actinomycetes</taxon>
        <taxon>Geodermatophilales</taxon>
        <taxon>Geodermatophilaceae</taxon>
        <taxon>Blastococcus</taxon>
    </lineage>
</organism>
<dbReference type="RefSeq" id="WP_306000380.1">
    <property type="nucleotide sequence ID" value="NZ_JASNFN010000016.1"/>
</dbReference>
<feature type="compositionally biased region" description="Low complexity" evidence="1">
    <location>
        <begin position="133"/>
        <end position="182"/>
    </location>
</feature>
<protein>
    <submittedName>
        <fullName evidence="3">Heparin lyase I family protein</fullName>
    </submittedName>
</protein>
<dbReference type="GO" id="GO:0016829">
    <property type="term" value="F:lyase activity"/>
    <property type="evidence" value="ECO:0007669"/>
    <property type="project" value="UniProtKB-KW"/>
</dbReference>
<feature type="signal peptide" evidence="2">
    <location>
        <begin position="1"/>
        <end position="26"/>
    </location>
</feature>
<keyword evidence="3" id="KW-0456">Lyase</keyword>
<reference evidence="4" key="1">
    <citation type="submission" date="2023-05" db="EMBL/GenBank/DDBJ databases">
        <title>Draft genome of Pseudofrankia sp. BMG5.37.</title>
        <authorList>
            <person name="Gtari M."/>
            <person name="Ghodhbane F."/>
            <person name="Sbissi I."/>
        </authorList>
    </citation>
    <scope>NUCLEOTIDE SEQUENCE [LARGE SCALE GENOMIC DNA]</scope>
    <source>
        <strain evidence="4">BMG 814</strain>
    </source>
</reference>
<feature type="chain" id="PRO_5046981972" evidence="2">
    <location>
        <begin position="27"/>
        <end position="439"/>
    </location>
</feature>
<dbReference type="Proteomes" id="UP001233673">
    <property type="component" value="Unassembled WGS sequence"/>
</dbReference>
<accession>A0ABT9IDW0</accession>
<evidence type="ECO:0000313" key="3">
    <source>
        <dbReference type="EMBL" id="MDP5183769.1"/>
    </source>
</evidence>
<keyword evidence="2" id="KW-0732">Signal</keyword>
<gene>
    <name evidence="3" type="ORF">QOZ88_14100</name>
</gene>
<evidence type="ECO:0000313" key="4">
    <source>
        <dbReference type="Proteomes" id="UP001233673"/>
    </source>
</evidence>
<comment type="caution">
    <text evidence="3">The sequence shown here is derived from an EMBL/GenBank/DDBJ whole genome shotgun (WGS) entry which is preliminary data.</text>
</comment>
<proteinExistence type="predicted"/>